<keyword evidence="3" id="KW-0997">Cell inner membrane</keyword>
<dbReference type="Proteomes" id="UP000307999">
    <property type="component" value="Unassembled WGS sequence"/>
</dbReference>
<name>A0A4U1B442_9GAMM</name>
<evidence type="ECO:0000313" key="9">
    <source>
        <dbReference type="EMBL" id="TKB44907.1"/>
    </source>
</evidence>
<feature type="domain" description="Mce/MlaD" evidence="8">
    <location>
        <begin position="400"/>
        <end position="460"/>
    </location>
</feature>
<feature type="transmembrane region" description="Helical" evidence="7">
    <location>
        <begin position="24"/>
        <end position="45"/>
    </location>
</feature>
<dbReference type="Pfam" id="PF02470">
    <property type="entry name" value="MlaD"/>
    <property type="match status" value="7"/>
</dbReference>
<protein>
    <submittedName>
        <fullName evidence="9">MCE family protein</fullName>
    </submittedName>
</protein>
<evidence type="ECO:0000256" key="2">
    <source>
        <dbReference type="ARBA" id="ARBA00022475"/>
    </source>
</evidence>
<dbReference type="AlphaFoldDB" id="A0A4U1B442"/>
<proteinExistence type="predicted"/>
<keyword evidence="10" id="KW-1185">Reference proteome</keyword>
<keyword evidence="4 7" id="KW-0812">Transmembrane</keyword>
<feature type="domain" description="Mce/MlaD" evidence="8">
    <location>
        <begin position="755"/>
        <end position="845"/>
    </location>
</feature>
<evidence type="ECO:0000259" key="8">
    <source>
        <dbReference type="Pfam" id="PF02470"/>
    </source>
</evidence>
<feature type="domain" description="Mce/MlaD" evidence="8">
    <location>
        <begin position="286"/>
        <end position="374"/>
    </location>
</feature>
<evidence type="ECO:0000256" key="4">
    <source>
        <dbReference type="ARBA" id="ARBA00022692"/>
    </source>
</evidence>
<feature type="domain" description="Mce/MlaD" evidence="8">
    <location>
        <begin position="632"/>
        <end position="693"/>
    </location>
</feature>
<evidence type="ECO:0000256" key="5">
    <source>
        <dbReference type="ARBA" id="ARBA00022989"/>
    </source>
</evidence>
<evidence type="ECO:0000256" key="7">
    <source>
        <dbReference type="SAM" id="Phobius"/>
    </source>
</evidence>
<organism evidence="9 10">
    <name type="scientific">Thalassotalea mangrovi</name>
    <dbReference type="NCBI Taxonomy" id="2572245"/>
    <lineage>
        <taxon>Bacteria</taxon>
        <taxon>Pseudomonadati</taxon>
        <taxon>Pseudomonadota</taxon>
        <taxon>Gammaproteobacteria</taxon>
        <taxon>Alteromonadales</taxon>
        <taxon>Colwelliaceae</taxon>
        <taxon>Thalassotalea</taxon>
    </lineage>
</organism>
<dbReference type="OrthoDB" id="9806984at2"/>
<dbReference type="PANTHER" id="PTHR30462">
    <property type="entry name" value="INTERMEMBRANE TRANSPORT PROTEIN PQIB-RELATED"/>
    <property type="match status" value="1"/>
</dbReference>
<sequence>MNGLTMSDNTFEQTVIEPKPRFSFIWILPILAACIATYLLVQAYYQSGVNIDIFVTDAEGIVEQKTEVRFKGLPVGLVRELTINEGLDVISVRVEMDRKTKDYLNSNTQFWLVKPEISLSGVSGLETVITGNYFEMLPALEGQRQRQFYSLDTPPAIPDDSPGLHLTLHAQSLGSLNRGSGVYFKQIQVGEVYDYQLVKDNGYVAIKLLIDDKYKDLVKFNSRFYNASGVEISGDLSGFKLRTESLSSIIGGGIAFHTPKSNKQYPDVENHTKFNLYDDFDAAQAGIKVTMNFPKNSGVKAGETKVIFEGVELGIVEDFTYNQEQGGLTASVNFDPRMEPYLLSGMKFWLVRPKISFSGISNLDRLLSGPYVSFRLGSGDPSREFDVLPKPPPLTYDEPGLHIELQTSDIDSLAFDTPVFYRNMKIGRIQGHELNEDKKGFSVHAFIEPHYQHLINQSSRFYKLGGVEVQAKLPQVRIYSGTLTNMFVGGIGVMTEHFDYPMLENGYEFTLAASKAESRYSKRLNLSFPGIIDIESHLTKLRYAQLEIGQVIDVSLNETLTNTSVTVAYDPKFNSLFKSSSEIRLITPGLGNKRLSAAFAGSYLDVVPGTGTFQTTFEILAPGGQINAALPGLQLRLTSSQSHGLSPGAPVFFKDLNIGQVEAVNLKERGEQFEFIITINSDYHALVFTNSEFYLASGIDIQASLQGVSMTSPNLDRLVNGGISLVNPLRLDKVQTQELSHYPLYESLQHSDFQGPTIEVVFADIVDIKPGAKLIYQGHDVGVITQVDLAEQLTHTRLTVKVSEAFPSLTSAGAQYYLLEASIGLTQIKNASAILSGNQLAVVPGDGPQETSFIGNLRAPVIKRLNQGLNLTLSALNVGSINSGQNVYFRQVPVGRVLGTELNDEGTGVLIYINIDPEFASLVQQGSVFYNASGIEIDAGLFSGVSIATESMATILAGGVAFSNPSTVNSKPDATLVADGSVYVLNSELKRRN</sequence>
<evidence type="ECO:0000313" key="10">
    <source>
        <dbReference type="Proteomes" id="UP000307999"/>
    </source>
</evidence>
<dbReference type="PANTHER" id="PTHR30462:SF0">
    <property type="entry name" value="INTERMEMBRANE TRANSPORT PROTEIN YEBT"/>
    <property type="match status" value="1"/>
</dbReference>
<evidence type="ECO:0000256" key="3">
    <source>
        <dbReference type="ARBA" id="ARBA00022519"/>
    </source>
</evidence>
<comment type="subcellular location">
    <subcellularLocation>
        <location evidence="1">Cell inner membrane</location>
    </subcellularLocation>
</comment>
<accession>A0A4U1B442</accession>
<dbReference type="GO" id="GO:0005886">
    <property type="term" value="C:plasma membrane"/>
    <property type="evidence" value="ECO:0007669"/>
    <property type="project" value="UniProtKB-SubCell"/>
</dbReference>
<keyword evidence="2" id="KW-1003">Cell membrane</keyword>
<feature type="domain" description="Mce/MlaD" evidence="8">
    <location>
        <begin position="869"/>
        <end position="928"/>
    </location>
</feature>
<keyword evidence="6 7" id="KW-0472">Membrane</keyword>
<dbReference type="InterPro" id="IPR003399">
    <property type="entry name" value="Mce/MlaD"/>
</dbReference>
<gene>
    <name evidence="9" type="ORF">E8M12_10405</name>
</gene>
<feature type="domain" description="Mce/MlaD" evidence="8">
    <location>
        <begin position="49"/>
        <end position="138"/>
    </location>
</feature>
<comment type="caution">
    <text evidence="9">The sequence shown here is derived from an EMBL/GenBank/DDBJ whole genome shotgun (WGS) entry which is preliminary data.</text>
</comment>
<reference evidence="9 10" key="1">
    <citation type="submission" date="2019-04" db="EMBL/GenBank/DDBJ databases">
        <title>Thalassotalea guangxiensis sp. nov., isolated from sediment of the coastal wetland.</title>
        <authorList>
            <person name="Zheng S."/>
            <person name="Zhang D."/>
        </authorList>
    </citation>
    <scope>NUCLEOTIDE SEQUENCE [LARGE SCALE GENOMIC DNA]</scope>
    <source>
        <strain evidence="9 10">ZS-4</strain>
    </source>
</reference>
<dbReference type="InterPro" id="IPR051800">
    <property type="entry name" value="PqiA-PqiB_transport"/>
</dbReference>
<keyword evidence="5 7" id="KW-1133">Transmembrane helix</keyword>
<dbReference type="EMBL" id="SWDB01000023">
    <property type="protein sequence ID" value="TKB44907.1"/>
    <property type="molecule type" value="Genomic_DNA"/>
</dbReference>
<evidence type="ECO:0000256" key="6">
    <source>
        <dbReference type="ARBA" id="ARBA00023136"/>
    </source>
</evidence>
<feature type="domain" description="Mce/MlaD" evidence="8">
    <location>
        <begin position="163"/>
        <end position="223"/>
    </location>
</feature>
<evidence type="ECO:0000256" key="1">
    <source>
        <dbReference type="ARBA" id="ARBA00004533"/>
    </source>
</evidence>